<dbReference type="AlphaFoldDB" id="A0A934NAX5"/>
<evidence type="ECO:0000256" key="3">
    <source>
        <dbReference type="ARBA" id="ARBA00022679"/>
    </source>
</evidence>
<keyword evidence="6 7" id="KW-0472">Membrane</keyword>
<feature type="transmembrane region" description="Helical" evidence="7">
    <location>
        <begin position="209"/>
        <end position="230"/>
    </location>
</feature>
<gene>
    <name evidence="7" type="primary">lgt</name>
    <name evidence="8" type="ORF">JF888_01575</name>
</gene>
<proteinExistence type="inferred from homology"/>
<evidence type="ECO:0000256" key="6">
    <source>
        <dbReference type="ARBA" id="ARBA00023136"/>
    </source>
</evidence>
<feature type="transmembrane region" description="Helical" evidence="7">
    <location>
        <begin position="61"/>
        <end position="79"/>
    </location>
</feature>
<keyword evidence="2 7" id="KW-1003">Cell membrane</keyword>
<feature type="binding site" evidence="7">
    <location>
        <position position="143"/>
    </location>
    <ligand>
        <name>a 1,2-diacyl-sn-glycero-3-phospho-(1'-sn-glycerol)</name>
        <dbReference type="ChEBI" id="CHEBI:64716"/>
    </ligand>
</feature>
<comment type="function">
    <text evidence="7">Catalyzes the transfer of the diacylglyceryl group from phosphatidylglycerol to the sulfhydryl group of the N-terminal cysteine of a prolipoprotein, the first step in the formation of mature lipoproteins.</text>
</comment>
<keyword evidence="3 7" id="KW-0808">Transferase</keyword>
<feature type="transmembrane region" description="Helical" evidence="7">
    <location>
        <begin position="186"/>
        <end position="203"/>
    </location>
</feature>
<comment type="pathway">
    <text evidence="7">Protein modification; lipoprotein biosynthesis (diacylglyceryl transfer).</text>
</comment>
<accession>A0A934NAX5</accession>
<comment type="catalytic activity">
    <reaction evidence="7">
        <text>L-cysteinyl-[prolipoprotein] + a 1,2-diacyl-sn-glycero-3-phospho-(1'-sn-glycerol) = an S-1,2-diacyl-sn-glyceryl-L-cysteinyl-[prolipoprotein] + sn-glycerol 1-phosphate + H(+)</text>
        <dbReference type="Rhea" id="RHEA:56712"/>
        <dbReference type="Rhea" id="RHEA-COMP:14679"/>
        <dbReference type="Rhea" id="RHEA-COMP:14680"/>
        <dbReference type="ChEBI" id="CHEBI:15378"/>
        <dbReference type="ChEBI" id="CHEBI:29950"/>
        <dbReference type="ChEBI" id="CHEBI:57685"/>
        <dbReference type="ChEBI" id="CHEBI:64716"/>
        <dbReference type="ChEBI" id="CHEBI:140658"/>
        <dbReference type="EC" id="2.5.1.145"/>
    </reaction>
</comment>
<organism evidence="8 9">
    <name type="scientific">Candidatus Dormiibacter inghamiae</name>
    <dbReference type="NCBI Taxonomy" id="3127013"/>
    <lineage>
        <taxon>Bacteria</taxon>
        <taxon>Bacillati</taxon>
        <taxon>Candidatus Dormiibacterota</taxon>
        <taxon>Candidatus Dormibacteria</taxon>
        <taxon>Candidatus Dormibacterales</taxon>
        <taxon>Candidatus Dormibacteraceae</taxon>
        <taxon>Candidatus Dormiibacter</taxon>
    </lineage>
</organism>
<protein>
    <recommendedName>
        <fullName evidence="7">Phosphatidylglycerol--prolipoprotein diacylglyceryl transferase</fullName>
        <ecNumber evidence="7">2.5.1.145</ecNumber>
    </recommendedName>
</protein>
<dbReference type="HAMAP" id="MF_01147">
    <property type="entry name" value="Lgt"/>
    <property type="match status" value="1"/>
</dbReference>
<keyword evidence="4 7" id="KW-0812">Transmembrane</keyword>
<comment type="similarity">
    <text evidence="1 7">Belongs to the Lgt family.</text>
</comment>
<feature type="transmembrane region" description="Helical" evidence="7">
    <location>
        <begin position="242"/>
        <end position="263"/>
    </location>
</feature>
<dbReference type="GO" id="GO:0005886">
    <property type="term" value="C:plasma membrane"/>
    <property type="evidence" value="ECO:0007669"/>
    <property type="project" value="UniProtKB-SubCell"/>
</dbReference>
<dbReference type="Pfam" id="PF01790">
    <property type="entry name" value="LGT"/>
    <property type="match status" value="1"/>
</dbReference>
<dbReference type="PANTHER" id="PTHR30589">
    <property type="entry name" value="PROLIPOPROTEIN DIACYLGLYCERYL TRANSFERASE"/>
    <property type="match status" value="1"/>
</dbReference>
<evidence type="ECO:0000256" key="4">
    <source>
        <dbReference type="ARBA" id="ARBA00022692"/>
    </source>
</evidence>
<dbReference type="EC" id="2.5.1.145" evidence="7"/>
<comment type="subcellular location">
    <subcellularLocation>
        <location evidence="7">Cell membrane</location>
        <topology evidence="7">Multi-pass membrane protein</topology>
    </subcellularLocation>
</comment>
<keyword evidence="5 7" id="KW-1133">Transmembrane helix</keyword>
<evidence type="ECO:0000313" key="9">
    <source>
        <dbReference type="Proteomes" id="UP000620075"/>
    </source>
</evidence>
<evidence type="ECO:0000256" key="2">
    <source>
        <dbReference type="ARBA" id="ARBA00022475"/>
    </source>
</evidence>
<evidence type="ECO:0000256" key="1">
    <source>
        <dbReference type="ARBA" id="ARBA00007150"/>
    </source>
</evidence>
<comment type="caution">
    <text evidence="8">The sequence shown here is derived from an EMBL/GenBank/DDBJ whole genome shotgun (WGS) entry which is preliminary data.</text>
</comment>
<dbReference type="EMBL" id="JAEKNQ010000010">
    <property type="protein sequence ID" value="MBJ7601881.1"/>
    <property type="molecule type" value="Genomic_DNA"/>
</dbReference>
<sequence>MTPSAYFATMVIDLNPNVARLGPLLITWHGVFSVIGIIAAARVGQYLLAGEGISGERVYDMAVWMVVAGIVGARLLYVWENYHLFVGAWQKVVFLNEGGISQWGGIFGGLLGGLAWSLRNGIDYRKILDAVGPANALGFAIGRIGDVINGEHHAIPSNLPFAVEYVNPETLGQPGRSVHLEVGYELVWNLLVFGVAVLTYQRLKLRLPTGVVGLLWLAVYAFGRFWLSFLREDSLLYGLRQAQWASLAMILAAGVLSAVWLAWERRGRSDTELPAPPTAAQG</sequence>
<dbReference type="InterPro" id="IPR001640">
    <property type="entry name" value="Lgt"/>
</dbReference>
<dbReference type="GO" id="GO:0008961">
    <property type="term" value="F:phosphatidylglycerol-prolipoprotein diacylglyceryl transferase activity"/>
    <property type="evidence" value="ECO:0007669"/>
    <property type="project" value="UniProtKB-UniRule"/>
</dbReference>
<dbReference type="RefSeq" id="WP_338176262.1">
    <property type="nucleotide sequence ID" value="NZ_JAEKNQ010000010.1"/>
</dbReference>
<evidence type="ECO:0000256" key="7">
    <source>
        <dbReference type="HAMAP-Rule" id="MF_01147"/>
    </source>
</evidence>
<evidence type="ECO:0000256" key="5">
    <source>
        <dbReference type="ARBA" id="ARBA00022989"/>
    </source>
</evidence>
<dbReference type="Proteomes" id="UP000620075">
    <property type="component" value="Unassembled WGS sequence"/>
</dbReference>
<feature type="transmembrane region" description="Helical" evidence="7">
    <location>
        <begin position="26"/>
        <end position="49"/>
    </location>
</feature>
<name>A0A934NAX5_9BACT</name>
<feature type="transmembrane region" description="Helical" evidence="7">
    <location>
        <begin position="99"/>
        <end position="118"/>
    </location>
</feature>
<dbReference type="PANTHER" id="PTHR30589:SF0">
    <property type="entry name" value="PHOSPHATIDYLGLYCEROL--PROLIPOPROTEIN DIACYLGLYCERYL TRANSFERASE"/>
    <property type="match status" value="1"/>
</dbReference>
<reference evidence="8 9" key="1">
    <citation type="submission" date="2020-10" db="EMBL/GenBank/DDBJ databases">
        <title>Ca. Dormibacterota MAGs.</title>
        <authorList>
            <person name="Montgomery K."/>
        </authorList>
    </citation>
    <scope>NUCLEOTIDE SEQUENCE [LARGE SCALE GENOMIC DNA]</scope>
    <source>
        <strain evidence="8">SC8811_S16_3</strain>
    </source>
</reference>
<evidence type="ECO:0000313" key="8">
    <source>
        <dbReference type="EMBL" id="MBJ7601881.1"/>
    </source>
</evidence>
<dbReference type="GO" id="GO:0042158">
    <property type="term" value="P:lipoprotein biosynthetic process"/>
    <property type="evidence" value="ECO:0007669"/>
    <property type="project" value="UniProtKB-UniRule"/>
</dbReference>